<feature type="region of interest" description="Disordered" evidence="1">
    <location>
        <begin position="143"/>
        <end position="165"/>
    </location>
</feature>
<sequence length="165" mass="17114">MVRAGVQPRRNNDRTGDPNGAAAGGLASERAYGQRAEAAAAPPPPGREPGRWPAAARGPPGRTALHRARAARAAAGQARASPVRARLRGRLRTRAGSRRGWRQKRKRRPQAAAGPQYGAFNNIFQSNAGTPFADLINAALGPGSTAATAGPRAPGGARPPALGRW</sequence>
<dbReference type="EMBL" id="KK101642">
    <property type="protein sequence ID" value="KIZ00136.1"/>
    <property type="molecule type" value="Genomic_DNA"/>
</dbReference>
<name>A0A0D2N1L7_9CHLO</name>
<gene>
    <name evidence="2" type="ORF">MNEG_7829</name>
</gene>
<keyword evidence="3" id="KW-1185">Reference proteome</keyword>
<proteinExistence type="predicted"/>
<dbReference type="GeneID" id="25740705"/>
<feature type="compositionally biased region" description="Low complexity" evidence="1">
    <location>
        <begin position="71"/>
        <end position="84"/>
    </location>
</feature>
<dbReference type="RefSeq" id="XP_013899155.1">
    <property type="nucleotide sequence ID" value="XM_014043701.1"/>
</dbReference>
<accession>A0A0D2N1L7</accession>
<dbReference type="KEGG" id="mng:MNEG_7829"/>
<feature type="compositionally biased region" description="Basic residues" evidence="1">
    <location>
        <begin position="85"/>
        <end position="109"/>
    </location>
</feature>
<dbReference type="Proteomes" id="UP000054498">
    <property type="component" value="Unassembled WGS sequence"/>
</dbReference>
<evidence type="ECO:0000313" key="2">
    <source>
        <dbReference type="EMBL" id="KIZ00136.1"/>
    </source>
</evidence>
<feature type="compositionally biased region" description="Low complexity" evidence="1">
    <location>
        <begin position="51"/>
        <end position="63"/>
    </location>
</feature>
<dbReference type="AlphaFoldDB" id="A0A0D2N1L7"/>
<feature type="region of interest" description="Disordered" evidence="1">
    <location>
        <begin position="1"/>
        <end position="116"/>
    </location>
</feature>
<reference evidence="2 3" key="1">
    <citation type="journal article" date="2013" name="BMC Genomics">
        <title>Reconstruction of the lipid metabolism for the microalga Monoraphidium neglectum from its genome sequence reveals characteristics suitable for biofuel production.</title>
        <authorList>
            <person name="Bogen C."/>
            <person name="Al-Dilaimi A."/>
            <person name="Albersmeier A."/>
            <person name="Wichmann J."/>
            <person name="Grundmann M."/>
            <person name="Rupp O."/>
            <person name="Lauersen K.J."/>
            <person name="Blifernez-Klassen O."/>
            <person name="Kalinowski J."/>
            <person name="Goesmann A."/>
            <person name="Mussgnug J.H."/>
            <person name="Kruse O."/>
        </authorList>
    </citation>
    <scope>NUCLEOTIDE SEQUENCE [LARGE SCALE GENOMIC DNA]</scope>
    <source>
        <strain evidence="2 3">SAG 48.87</strain>
    </source>
</reference>
<organism evidence="2 3">
    <name type="scientific">Monoraphidium neglectum</name>
    <dbReference type="NCBI Taxonomy" id="145388"/>
    <lineage>
        <taxon>Eukaryota</taxon>
        <taxon>Viridiplantae</taxon>
        <taxon>Chlorophyta</taxon>
        <taxon>core chlorophytes</taxon>
        <taxon>Chlorophyceae</taxon>
        <taxon>CS clade</taxon>
        <taxon>Sphaeropleales</taxon>
        <taxon>Selenastraceae</taxon>
        <taxon>Monoraphidium</taxon>
    </lineage>
</organism>
<evidence type="ECO:0000256" key="1">
    <source>
        <dbReference type="SAM" id="MobiDB-lite"/>
    </source>
</evidence>
<evidence type="ECO:0000313" key="3">
    <source>
        <dbReference type="Proteomes" id="UP000054498"/>
    </source>
</evidence>
<protein>
    <submittedName>
        <fullName evidence="2">Uncharacterized protein</fullName>
    </submittedName>
</protein>